<dbReference type="PANTHER" id="PTHR43280">
    <property type="entry name" value="ARAC-FAMILY TRANSCRIPTIONAL REGULATOR"/>
    <property type="match status" value="1"/>
</dbReference>
<dbReference type="Gene3D" id="1.10.10.60">
    <property type="entry name" value="Homeodomain-like"/>
    <property type="match status" value="2"/>
</dbReference>
<dbReference type="OrthoDB" id="282744at2"/>
<proteinExistence type="predicted"/>
<reference evidence="5 6" key="1">
    <citation type="submission" date="2018-11" db="EMBL/GenBank/DDBJ databases">
        <title>Lysobacter cryohumiis sp. nov., isolated from soil in the Tianshan Mountains, Xinjiang, China.</title>
        <authorList>
            <person name="Luo Y."/>
            <person name="Sheng H."/>
        </authorList>
    </citation>
    <scope>NUCLEOTIDE SEQUENCE [LARGE SCALE GENOMIC DNA]</scope>
    <source>
        <strain evidence="5 6">ZS60</strain>
    </source>
</reference>
<dbReference type="GO" id="GO:0003700">
    <property type="term" value="F:DNA-binding transcription factor activity"/>
    <property type="evidence" value="ECO:0007669"/>
    <property type="project" value="InterPro"/>
</dbReference>
<dbReference type="Pfam" id="PF12833">
    <property type="entry name" value="HTH_18"/>
    <property type="match status" value="1"/>
</dbReference>
<keyword evidence="1" id="KW-0805">Transcription regulation</keyword>
<evidence type="ECO:0000256" key="3">
    <source>
        <dbReference type="ARBA" id="ARBA00023163"/>
    </source>
</evidence>
<accession>A0A3M8SXE5</accession>
<evidence type="ECO:0000256" key="2">
    <source>
        <dbReference type="ARBA" id="ARBA00023125"/>
    </source>
</evidence>
<gene>
    <name evidence="5" type="ORF">EER27_06935</name>
</gene>
<keyword evidence="2" id="KW-0238">DNA-binding</keyword>
<dbReference type="InterPro" id="IPR009057">
    <property type="entry name" value="Homeodomain-like_sf"/>
</dbReference>
<dbReference type="PANTHER" id="PTHR43280:SF2">
    <property type="entry name" value="HTH-TYPE TRANSCRIPTIONAL REGULATOR EXSA"/>
    <property type="match status" value="1"/>
</dbReference>
<keyword evidence="3" id="KW-0804">Transcription</keyword>
<name>A0A3M8SXE5_9GAMM</name>
<dbReference type="PROSITE" id="PS01124">
    <property type="entry name" value="HTH_ARAC_FAMILY_2"/>
    <property type="match status" value="1"/>
</dbReference>
<organism evidence="5 6">
    <name type="scientific">Montanilutibacter psychrotolerans</name>
    <dbReference type="NCBI Taxonomy" id="1327343"/>
    <lineage>
        <taxon>Bacteria</taxon>
        <taxon>Pseudomonadati</taxon>
        <taxon>Pseudomonadota</taxon>
        <taxon>Gammaproteobacteria</taxon>
        <taxon>Lysobacterales</taxon>
        <taxon>Lysobacteraceae</taxon>
        <taxon>Montanilutibacter</taxon>
    </lineage>
</organism>
<evidence type="ECO:0000256" key="1">
    <source>
        <dbReference type="ARBA" id="ARBA00023015"/>
    </source>
</evidence>
<protein>
    <submittedName>
        <fullName evidence="5">AraC family transcriptional regulator</fullName>
    </submittedName>
</protein>
<dbReference type="SMART" id="SM00342">
    <property type="entry name" value="HTH_ARAC"/>
    <property type="match status" value="1"/>
</dbReference>
<feature type="domain" description="HTH araC/xylS-type" evidence="4">
    <location>
        <begin position="183"/>
        <end position="281"/>
    </location>
</feature>
<dbReference type="RefSeq" id="WP_123087322.1">
    <property type="nucleotide sequence ID" value="NZ_RIBS01000003.1"/>
</dbReference>
<dbReference type="AlphaFoldDB" id="A0A3M8SXE5"/>
<evidence type="ECO:0000313" key="5">
    <source>
        <dbReference type="EMBL" id="RNF84136.1"/>
    </source>
</evidence>
<dbReference type="InterPro" id="IPR018060">
    <property type="entry name" value="HTH_AraC"/>
</dbReference>
<dbReference type="GO" id="GO:0043565">
    <property type="term" value="F:sequence-specific DNA binding"/>
    <property type="evidence" value="ECO:0007669"/>
    <property type="project" value="InterPro"/>
</dbReference>
<keyword evidence="6" id="KW-1185">Reference proteome</keyword>
<dbReference type="EMBL" id="RIBS01000003">
    <property type="protein sequence ID" value="RNF84136.1"/>
    <property type="molecule type" value="Genomic_DNA"/>
</dbReference>
<sequence length="290" mass="32870">MDLQRHNLHGSRYVDLASALGERLHLLRVSGRGACVDVPAGWFSLWLPLAGHFRLQAQDSHWDLTRTAMQAWRGGWLQCETRSDGWWLGIAGPLPAWQRHLPAAMCADDIALLPMHGPTPRPLLRRLVGLVRDADGDAVDGHDRRVGSLCSAVLDWQHDQRQRLSRCSGRTPERRLRTLLRLLHVQHLLRCHQDARLDLAQLAHATGYSPGYLKQVFRDVFDETPHEFANRLRNQRAWQLVRGTALPVHEITERLGFESQSAFCRSFKHSFGVTTTQARHGARETASHAA</sequence>
<dbReference type="SUPFAM" id="SSF46689">
    <property type="entry name" value="Homeodomain-like"/>
    <property type="match status" value="2"/>
</dbReference>
<dbReference type="Proteomes" id="UP000267049">
    <property type="component" value="Unassembled WGS sequence"/>
</dbReference>
<evidence type="ECO:0000313" key="6">
    <source>
        <dbReference type="Proteomes" id="UP000267049"/>
    </source>
</evidence>
<comment type="caution">
    <text evidence="5">The sequence shown here is derived from an EMBL/GenBank/DDBJ whole genome shotgun (WGS) entry which is preliminary data.</text>
</comment>
<evidence type="ECO:0000259" key="4">
    <source>
        <dbReference type="PROSITE" id="PS01124"/>
    </source>
</evidence>